<keyword evidence="2" id="KW-1185">Reference proteome</keyword>
<organism evidence="1 2">
    <name type="scientific">Trichothecium roseum</name>
    <dbReference type="NCBI Taxonomy" id="47278"/>
    <lineage>
        <taxon>Eukaryota</taxon>
        <taxon>Fungi</taxon>
        <taxon>Dikarya</taxon>
        <taxon>Ascomycota</taxon>
        <taxon>Pezizomycotina</taxon>
        <taxon>Sordariomycetes</taxon>
        <taxon>Hypocreomycetidae</taxon>
        <taxon>Hypocreales</taxon>
        <taxon>Hypocreales incertae sedis</taxon>
        <taxon>Trichothecium</taxon>
    </lineage>
</organism>
<proteinExistence type="predicted"/>
<dbReference type="EMBL" id="CM047940">
    <property type="protein sequence ID" value="KAI9904654.1"/>
    <property type="molecule type" value="Genomic_DNA"/>
</dbReference>
<evidence type="ECO:0000313" key="1">
    <source>
        <dbReference type="EMBL" id="KAI9904654.1"/>
    </source>
</evidence>
<sequence>MEAWKSDLRWGTEKPHGDGGSSRSSSDEKALARRQAGESGQDTPPGDDQGSPGTGGGGTGDGAGGGSEAPPDTTSTSTSTSTSTVALPDYSASSTALPDNPPEGSVPTIMVFKPFEAIHTFSQGTAMTLTWTPANDSIETTKISWSGRSKATEHEEDIASASFSGDEDSKAGFPFFKEISSDRTSVSLSLDQGPLENYTAEIMWVQLNWRVGPDGQKGVTTSPFFGVVNTDEERRDLNVTISIANGVVNSTEGTEALDNTTTDNGSSSGGKGGKGGLSGGAIAGIVVGGVAFIALVAGLTWFLLRRRRKTQAVRAGYTGTGSEPAGTAAGSYMADKDPNSHVTESPGTPSYSDDERRSRGLHHTATGGASSHNGSHTPQDRSIGFLVEEGMTEDEIRRLEEEERQLDADVERMRASRR</sequence>
<gene>
    <name evidence="1" type="ORF">N3K66_001183</name>
</gene>
<reference evidence="1" key="1">
    <citation type="submission" date="2022-10" db="EMBL/GenBank/DDBJ databases">
        <title>Complete Genome of Trichothecium roseum strain YXFP-22015, a Plant Pathogen Isolated from Citrus.</title>
        <authorList>
            <person name="Wang Y."/>
            <person name="Zhu L."/>
        </authorList>
    </citation>
    <scope>NUCLEOTIDE SEQUENCE</scope>
    <source>
        <strain evidence="1">YXFP-22015</strain>
    </source>
</reference>
<name>A0ACC0VED0_9HYPO</name>
<protein>
    <submittedName>
        <fullName evidence="1">Uncharacterized protein</fullName>
    </submittedName>
</protein>
<dbReference type="Proteomes" id="UP001163324">
    <property type="component" value="Chromosome 1"/>
</dbReference>
<evidence type="ECO:0000313" key="2">
    <source>
        <dbReference type="Proteomes" id="UP001163324"/>
    </source>
</evidence>
<accession>A0ACC0VED0</accession>
<comment type="caution">
    <text evidence="1">The sequence shown here is derived from an EMBL/GenBank/DDBJ whole genome shotgun (WGS) entry which is preliminary data.</text>
</comment>